<protein>
    <submittedName>
        <fullName evidence="1">Uncharacterized protein</fullName>
    </submittedName>
</protein>
<accession>A0A5C3MFH4</accession>
<proteinExistence type="predicted"/>
<name>A0A5C3MFH4_9AGAR</name>
<reference evidence="1 2" key="1">
    <citation type="journal article" date="2019" name="Nat. Ecol. Evol.">
        <title>Megaphylogeny resolves global patterns of mushroom evolution.</title>
        <authorList>
            <person name="Varga T."/>
            <person name="Krizsan K."/>
            <person name="Foldi C."/>
            <person name="Dima B."/>
            <person name="Sanchez-Garcia M."/>
            <person name="Sanchez-Ramirez S."/>
            <person name="Szollosi G.J."/>
            <person name="Szarkandi J.G."/>
            <person name="Papp V."/>
            <person name="Albert L."/>
            <person name="Andreopoulos W."/>
            <person name="Angelini C."/>
            <person name="Antonin V."/>
            <person name="Barry K.W."/>
            <person name="Bougher N.L."/>
            <person name="Buchanan P."/>
            <person name="Buyck B."/>
            <person name="Bense V."/>
            <person name="Catcheside P."/>
            <person name="Chovatia M."/>
            <person name="Cooper J."/>
            <person name="Damon W."/>
            <person name="Desjardin D."/>
            <person name="Finy P."/>
            <person name="Geml J."/>
            <person name="Haridas S."/>
            <person name="Hughes K."/>
            <person name="Justo A."/>
            <person name="Karasinski D."/>
            <person name="Kautmanova I."/>
            <person name="Kiss B."/>
            <person name="Kocsube S."/>
            <person name="Kotiranta H."/>
            <person name="LaButti K.M."/>
            <person name="Lechner B.E."/>
            <person name="Liimatainen K."/>
            <person name="Lipzen A."/>
            <person name="Lukacs Z."/>
            <person name="Mihaltcheva S."/>
            <person name="Morgado L.N."/>
            <person name="Niskanen T."/>
            <person name="Noordeloos M.E."/>
            <person name="Ohm R.A."/>
            <person name="Ortiz-Santana B."/>
            <person name="Ovrebo C."/>
            <person name="Racz N."/>
            <person name="Riley R."/>
            <person name="Savchenko A."/>
            <person name="Shiryaev A."/>
            <person name="Soop K."/>
            <person name="Spirin V."/>
            <person name="Szebenyi C."/>
            <person name="Tomsovsky M."/>
            <person name="Tulloss R.E."/>
            <person name="Uehling J."/>
            <person name="Grigoriev I.V."/>
            <person name="Vagvolgyi C."/>
            <person name="Papp T."/>
            <person name="Martin F.M."/>
            <person name="Miettinen O."/>
            <person name="Hibbett D.S."/>
            <person name="Nagy L.G."/>
        </authorList>
    </citation>
    <scope>NUCLEOTIDE SEQUENCE [LARGE SCALE GENOMIC DNA]</scope>
    <source>
        <strain evidence="1 2">CBS 166.37</strain>
    </source>
</reference>
<evidence type="ECO:0000313" key="1">
    <source>
        <dbReference type="EMBL" id="TFK44169.1"/>
    </source>
</evidence>
<sequence length="184" mass="21553">MRCPRYRWGRSMEVRGDWNTQRIIDSSNKAARRTSHIHTTNLRYPIPIPHTHIPSRRIHIPNPYMHIPAPKHILKSHNLTHHDDRILLPANVRLYRLHEDEIITTRRYLPCAGLLILGTRRARARPSPRVRCPSPRHYRGSIRRDRIAPGTLQAITAQHRGLELIAEQDITRIDSATHRATRVY</sequence>
<keyword evidence="2" id="KW-1185">Reference proteome</keyword>
<dbReference type="EMBL" id="ML213590">
    <property type="protein sequence ID" value="TFK44169.1"/>
    <property type="molecule type" value="Genomic_DNA"/>
</dbReference>
<evidence type="ECO:0000313" key="2">
    <source>
        <dbReference type="Proteomes" id="UP000308652"/>
    </source>
</evidence>
<organism evidence="1 2">
    <name type="scientific">Crucibulum laeve</name>
    <dbReference type="NCBI Taxonomy" id="68775"/>
    <lineage>
        <taxon>Eukaryota</taxon>
        <taxon>Fungi</taxon>
        <taxon>Dikarya</taxon>
        <taxon>Basidiomycota</taxon>
        <taxon>Agaricomycotina</taxon>
        <taxon>Agaricomycetes</taxon>
        <taxon>Agaricomycetidae</taxon>
        <taxon>Agaricales</taxon>
        <taxon>Agaricineae</taxon>
        <taxon>Nidulariaceae</taxon>
        <taxon>Crucibulum</taxon>
    </lineage>
</organism>
<dbReference type="AlphaFoldDB" id="A0A5C3MFH4"/>
<dbReference type="Proteomes" id="UP000308652">
    <property type="component" value="Unassembled WGS sequence"/>
</dbReference>
<gene>
    <name evidence="1" type="ORF">BDQ12DRAFT_672508</name>
</gene>